<keyword evidence="1" id="KW-1133">Transmembrane helix</keyword>
<organism evidence="2">
    <name type="scientific">marine sediment metagenome</name>
    <dbReference type="NCBI Taxonomy" id="412755"/>
    <lineage>
        <taxon>unclassified sequences</taxon>
        <taxon>metagenomes</taxon>
        <taxon>ecological metagenomes</taxon>
    </lineage>
</organism>
<accession>A0A0F9L8P0</accession>
<name>A0A0F9L8P0_9ZZZZ</name>
<gene>
    <name evidence="2" type="ORF">LCGC14_1542630</name>
</gene>
<dbReference type="EMBL" id="LAZR01011692">
    <property type="protein sequence ID" value="KKM60370.1"/>
    <property type="molecule type" value="Genomic_DNA"/>
</dbReference>
<sequence length="59" mass="6659">MNIQIKKLIVVFLSALGGNLQFEIGSWGGLLVGAIFYMTALGLIDFWFIRKVNQRSNKK</sequence>
<comment type="caution">
    <text evidence="2">The sequence shown here is derived from an EMBL/GenBank/DDBJ whole genome shotgun (WGS) entry which is preliminary data.</text>
</comment>
<keyword evidence="1" id="KW-0472">Membrane</keyword>
<reference evidence="2" key="1">
    <citation type="journal article" date="2015" name="Nature">
        <title>Complex archaea that bridge the gap between prokaryotes and eukaryotes.</title>
        <authorList>
            <person name="Spang A."/>
            <person name="Saw J.H."/>
            <person name="Jorgensen S.L."/>
            <person name="Zaremba-Niedzwiedzka K."/>
            <person name="Martijn J."/>
            <person name="Lind A.E."/>
            <person name="van Eijk R."/>
            <person name="Schleper C."/>
            <person name="Guy L."/>
            <person name="Ettema T.J."/>
        </authorList>
    </citation>
    <scope>NUCLEOTIDE SEQUENCE</scope>
</reference>
<protein>
    <submittedName>
        <fullName evidence="2">Uncharacterized protein</fullName>
    </submittedName>
</protein>
<evidence type="ECO:0000313" key="2">
    <source>
        <dbReference type="EMBL" id="KKM60370.1"/>
    </source>
</evidence>
<dbReference type="AlphaFoldDB" id="A0A0F9L8P0"/>
<feature type="transmembrane region" description="Helical" evidence="1">
    <location>
        <begin position="27"/>
        <end position="49"/>
    </location>
</feature>
<proteinExistence type="predicted"/>
<keyword evidence="1" id="KW-0812">Transmembrane</keyword>
<evidence type="ECO:0000256" key="1">
    <source>
        <dbReference type="SAM" id="Phobius"/>
    </source>
</evidence>